<organism evidence="1">
    <name type="scientific">bioreactor metagenome</name>
    <dbReference type="NCBI Taxonomy" id="1076179"/>
    <lineage>
        <taxon>unclassified sequences</taxon>
        <taxon>metagenomes</taxon>
        <taxon>ecological metagenomes</taxon>
    </lineage>
</organism>
<accession>A0A644ZRT9</accession>
<name>A0A644ZRT9_9ZZZZ</name>
<comment type="caution">
    <text evidence="1">The sequence shown here is derived from an EMBL/GenBank/DDBJ whole genome shotgun (WGS) entry which is preliminary data.</text>
</comment>
<sequence>MFADNKYRFTLQWGTDSEEKHAVGQLLEKLGNKKSEFVIMALTEYLRAHPEAAVPECKISITVQPTQTSAQLMAMVKDMARAAVEELMAGMAIAPESGEPIKHAPSSEELDAMLENLDAFK</sequence>
<dbReference type="AlphaFoldDB" id="A0A644ZRT9"/>
<proteinExistence type="predicted"/>
<gene>
    <name evidence="1" type="ORF">SDC9_88018</name>
</gene>
<protein>
    <submittedName>
        <fullName evidence="1">Uncharacterized protein</fullName>
    </submittedName>
</protein>
<reference evidence="1" key="1">
    <citation type="submission" date="2019-08" db="EMBL/GenBank/DDBJ databases">
        <authorList>
            <person name="Kucharzyk K."/>
            <person name="Murdoch R.W."/>
            <person name="Higgins S."/>
            <person name="Loffler F."/>
        </authorList>
    </citation>
    <scope>NUCLEOTIDE SEQUENCE</scope>
</reference>
<evidence type="ECO:0000313" key="1">
    <source>
        <dbReference type="EMBL" id="MPM41363.1"/>
    </source>
</evidence>
<dbReference type="EMBL" id="VSSQ01009346">
    <property type="protein sequence ID" value="MPM41363.1"/>
    <property type="molecule type" value="Genomic_DNA"/>
</dbReference>